<dbReference type="InterPro" id="IPR026444">
    <property type="entry name" value="Secre_tail"/>
</dbReference>
<name>A0A4Z0PNG6_9BACT</name>
<protein>
    <submittedName>
        <fullName evidence="3">T9SS type A sorting domain-containing protein</fullName>
    </submittedName>
</protein>
<keyword evidence="4" id="KW-1185">Reference proteome</keyword>
<dbReference type="EMBL" id="SRLD01000009">
    <property type="protein sequence ID" value="TGE17784.1"/>
    <property type="molecule type" value="Genomic_DNA"/>
</dbReference>
<feature type="chain" id="PRO_5021363767" evidence="1">
    <location>
        <begin position="33"/>
        <end position="579"/>
    </location>
</feature>
<dbReference type="NCBIfam" id="TIGR04183">
    <property type="entry name" value="Por_Secre_tail"/>
    <property type="match status" value="1"/>
</dbReference>
<sequence>MKQFSRLPLLRYCFQVLLVLSAAWLLHTTAWAQAPGWQGAAAIGNSTNATSANGIFAMAPEAGGNVYVTGTFYDRAVFNGTTITSQADGSGFVAKWSPVTRRFIWVIQFGGGQGVVTPLALAVRGADVFVAGGFTVTGLNWGNAAFVSNSSFGNSDGFVAKLTDLGSSVSYGWLQRAGGSGYDLVEGLAISGNNVYVAGTFSGTAAFGGTSAASLGSRDGFVAKLTDAGASGAFTWVQRIGGTGVEEGHKVAAANGNLYVTASTSGSVTLGNATYTSAGGTDGLVVKLTDAGSSGSVGWVQQLQGTGNEVAQDVAVSGAAVYVAGSFTSAAAAFGPATLSSAGGLDGVVARLTDAGPTGVVAWAQRLGGPFDDEPQALTVVGGKAFVAGYFNSGGSASGPVATFGSTSLQAVGGSDAFLTRLTDTGLTGRFDWAQAAGSAADDYANAVSVNGITPCVGGFFTGASCALGATNLSNLYPGSATSFVASLTDVTLATRDVSLQAGLGLYPNPAHGTTTVLLPASAAPASLTLLDALGRVLRVQAASTGAPVAFDLEGIAPGMYTLRVQTGASWFVRTLIVE</sequence>
<feature type="domain" description="Secretion system C-terminal sorting" evidence="2">
    <location>
        <begin position="506"/>
        <end position="578"/>
    </location>
</feature>
<reference evidence="3 4" key="1">
    <citation type="submission" date="2019-04" db="EMBL/GenBank/DDBJ databases">
        <authorList>
            <person name="Feng G."/>
            <person name="Zhang J."/>
            <person name="Zhu H."/>
        </authorList>
    </citation>
    <scope>NUCLEOTIDE SEQUENCE [LARGE SCALE GENOMIC DNA]</scope>
    <source>
        <strain evidence="3 4">JCM 17223</strain>
    </source>
</reference>
<dbReference type="Pfam" id="PF18962">
    <property type="entry name" value="Por_Secre_tail"/>
    <property type="match status" value="1"/>
</dbReference>
<gene>
    <name evidence="3" type="ORF">E5J99_06220</name>
</gene>
<proteinExistence type="predicted"/>
<comment type="caution">
    <text evidence="3">The sequence shown here is derived from an EMBL/GenBank/DDBJ whole genome shotgun (WGS) entry which is preliminary data.</text>
</comment>
<dbReference type="OrthoDB" id="870410at2"/>
<organism evidence="3 4">
    <name type="scientific">Hymenobacter elongatus</name>
    <dbReference type="NCBI Taxonomy" id="877208"/>
    <lineage>
        <taxon>Bacteria</taxon>
        <taxon>Pseudomonadati</taxon>
        <taxon>Bacteroidota</taxon>
        <taxon>Cytophagia</taxon>
        <taxon>Cytophagales</taxon>
        <taxon>Hymenobacteraceae</taxon>
        <taxon>Hymenobacter</taxon>
    </lineage>
</organism>
<dbReference type="RefSeq" id="WP_135496861.1">
    <property type="nucleotide sequence ID" value="NZ_SRLD01000009.1"/>
</dbReference>
<keyword evidence="1" id="KW-0732">Signal</keyword>
<evidence type="ECO:0000256" key="1">
    <source>
        <dbReference type="SAM" id="SignalP"/>
    </source>
</evidence>
<accession>A0A4Z0PNG6</accession>
<evidence type="ECO:0000313" key="3">
    <source>
        <dbReference type="EMBL" id="TGE17784.1"/>
    </source>
</evidence>
<evidence type="ECO:0000259" key="2">
    <source>
        <dbReference type="Pfam" id="PF18962"/>
    </source>
</evidence>
<evidence type="ECO:0000313" key="4">
    <source>
        <dbReference type="Proteomes" id="UP000297739"/>
    </source>
</evidence>
<dbReference type="Proteomes" id="UP000297739">
    <property type="component" value="Unassembled WGS sequence"/>
</dbReference>
<dbReference type="AlphaFoldDB" id="A0A4Z0PNG6"/>
<feature type="signal peptide" evidence="1">
    <location>
        <begin position="1"/>
        <end position="32"/>
    </location>
</feature>